<comment type="caution">
    <text evidence="2">The sequence shown here is derived from an EMBL/GenBank/DDBJ whole genome shotgun (WGS) entry which is preliminary data.</text>
</comment>
<organism evidence="2 3">
    <name type="scientific">Defluviimonas salinarum</name>
    <dbReference type="NCBI Taxonomy" id="2992147"/>
    <lineage>
        <taxon>Bacteria</taxon>
        <taxon>Pseudomonadati</taxon>
        <taxon>Pseudomonadota</taxon>
        <taxon>Alphaproteobacteria</taxon>
        <taxon>Rhodobacterales</taxon>
        <taxon>Paracoccaceae</taxon>
        <taxon>Albidovulum</taxon>
    </lineage>
</organism>
<gene>
    <name evidence="2" type="ORF">OM960_22595</name>
</gene>
<accession>A0ABT3J9G0</accession>
<sequence length="127" mass="13545">MHKFPARLAAALALSLLPVAAMAERDDAYRLPPLPKPTIENSGTMEKAFASVPSACRIQVQKVLTDYGLYAGPVDGTWSDDVALGVGKYAASAGHIAYGWANPKGAKGILWHIGFEEETCPMPPYDA</sequence>
<keyword evidence="3" id="KW-1185">Reference proteome</keyword>
<name>A0ABT3J9G0_9RHOB</name>
<protein>
    <submittedName>
        <fullName evidence="2">Uncharacterized protein</fullName>
    </submittedName>
</protein>
<evidence type="ECO:0000313" key="2">
    <source>
        <dbReference type="EMBL" id="MCW3784321.1"/>
    </source>
</evidence>
<feature type="chain" id="PRO_5046350131" evidence="1">
    <location>
        <begin position="24"/>
        <end position="127"/>
    </location>
</feature>
<dbReference type="RefSeq" id="WP_264773572.1">
    <property type="nucleotide sequence ID" value="NZ_JAPDOG010000038.1"/>
</dbReference>
<evidence type="ECO:0000256" key="1">
    <source>
        <dbReference type="SAM" id="SignalP"/>
    </source>
</evidence>
<evidence type="ECO:0000313" key="3">
    <source>
        <dbReference type="Proteomes" id="UP001207582"/>
    </source>
</evidence>
<feature type="signal peptide" evidence="1">
    <location>
        <begin position="1"/>
        <end position="23"/>
    </location>
</feature>
<dbReference type="EMBL" id="JAPDOG010000038">
    <property type="protein sequence ID" value="MCW3784321.1"/>
    <property type="molecule type" value="Genomic_DNA"/>
</dbReference>
<proteinExistence type="predicted"/>
<reference evidence="2 3" key="1">
    <citation type="submission" date="2022-10" db="EMBL/GenBank/DDBJ databases">
        <title>Defluviimonas sp. CAU 1641 isolated from mud.</title>
        <authorList>
            <person name="Kim W."/>
        </authorList>
    </citation>
    <scope>NUCLEOTIDE SEQUENCE [LARGE SCALE GENOMIC DNA]</scope>
    <source>
        <strain evidence="2 3">CAU 1641</strain>
    </source>
</reference>
<keyword evidence="1" id="KW-0732">Signal</keyword>
<dbReference type="Proteomes" id="UP001207582">
    <property type="component" value="Unassembled WGS sequence"/>
</dbReference>